<dbReference type="EMBL" id="LJBN01000167">
    <property type="protein sequence ID" value="OOQ85449.1"/>
    <property type="molecule type" value="Genomic_DNA"/>
</dbReference>
<sequence length="150" mass="17453">MKTFPEADIIWWNATNYYIQCPFCDEVHCHGINWKAQKLRYSHCEMMKSYLCCFPLNDQGEVAYEIDKKRGRYNNICVSHDSDREDDDDVGRLAIQLAQKATVAAQREEKFASIHEDSKQVVTINPEDGIDPFLNRKQFWNRSPTAPTGM</sequence>
<reference evidence="2" key="1">
    <citation type="submission" date="2015-09" db="EMBL/GenBank/DDBJ databases">
        <authorList>
            <person name="Fill T.P."/>
            <person name="Baretta J.F."/>
            <person name="de Almeida L.G."/>
            <person name="Rocha M."/>
            <person name="de Souza D.H."/>
            <person name="Malavazi I."/>
            <person name="Cerdeira L.T."/>
            <person name="Hong H."/>
            <person name="Samborskyy M."/>
            <person name="de Vasconcelos A.T."/>
            <person name="Leadlay P."/>
            <person name="Rodrigues-Filho E."/>
        </authorList>
    </citation>
    <scope>NUCLEOTIDE SEQUENCE [LARGE SCALE GENOMIC DNA]</scope>
    <source>
        <strain evidence="2">LaBioMMi 136</strain>
    </source>
</reference>
<dbReference type="Proteomes" id="UP000190744">
    <property type="component" value="Unassembled WGS sequence"/>
</dbReference>
<evidence type="ECO:0000313" key="2">
    <source>
        <dbReference type="Proteomes" id="UP000190744"/>
    </source>
</evidence>
<organism evidence="1 2">
    <name type="scientific">Penicillium brasilianum</name>
    <dbReference type="NCBI Taxonomy" id="104259"/>
    <lineage>
        <taxon>Eukaryota</taxon>
        <taxon>Fungi</taxon>
        <taxon>Dikarya</taxon>
        <taxon>Ascomycota</taxon>
        <taxon>Pezizomycotina</taxon>
        <taxon>Eurotiomycetes</taxon>
        <taxon>Eurotiomycetidae</taxon>
        <taxon>Eurotiales</taxon>
        <taxon>Aspergillaceae</taxon>
        <taxon>Penicillium</taxon>
    </lineage>
</organism>
<gene>
    <name evidence="1" type="ORF">PEBR_24740</name>
</gene>
<proteinExistence type="predicted"/>
<accession>A0A1S9RIV5</accession>
<evidence type="ECO:0000313" key="1">
    <source>
        <dbReference type="EMBL" id="OOQ85449.1"/>
    </source>
</evidence>
<dbReference type="AlphaFoldDB" id="A0A1S9RIV5"/>
<comment type="caution">
    <text evidence="1">The sequence shown here is derived from an EMBL/GenBank/DDBJ whole genome shotgun (WGS) entry which is preliminary data.</text>
</comment>
<protein>
    <submittedName>
        <fullName evidence="1">Uncharacterized protein</fullName>
    </submittedName>
</protein>
<name>A0A1S9RIV5_PENBI</name>